<sequence length="417" mass="46253">MTLIVDEIDWNDTPPSVLPESNQPLKNHSGKADSLLNCNIQKPPGARTTLYIDIVINTTRGMIGLHGSAQPIRVYGTETLTTVVQDGINRCIDTNLEQGSEAANSDDTRLISDNESHSTTNDRRIMKEDIAVVTKVLFLVLSLTHGLIGVHTFCQCIGYEPLIINASSSQLSASTIFSSRHSAHASKWTEIGWATAYNKKEGSWIEVDLLENKLIGGIVTWGRGSNDVVQYVQTFNVDYRIEGSNDWITYADTTGSIVNCIHATSDRILLNYKGLITPFNSTNLVLSGDSLPCNNKSMTIGIEIGMIGCAVEYNTCEMNDENGDGKCHVLCELKVWQDNRNMKETKVLAFGQKPLCLHTFARDDVPRQTFLPPRLPDLSRQILISDSVDRSQVDKVTLMGKAWQFRWPVGFQTLARS</sequence>
<evidence type="ECO:0000256" key="4">
    <source>
        <dbReference type="ARBA" id="ARBA00022889"/>
    </source>
</evidence>
<dbReference type="EMBL" id="AMQN01006887">
    <property type="status" value="NOT_ANNOTATED_CDS"/>
    <property type="molecule type" value="Genomic_DNA"/>
</dbReference>
<dbReference type="EMBL" id="KB299468">
    <property type="protein sequence ID" value="ELU07949.1"/>
    <property type="molecule type" value="Genomic_DNA"/>
</dbReference>
<dbReference type="Pfam" id="PF00754">
    <property type="entry name" value="F5_F8_type_C"/>
    <property type="match status" value="1"/>
</dbReference>
<dbReference type="PROSITE" id="PS50022">
    <property type="entry name" value="FA58C_3"/>
    <property type="match status" value="1"/>
</dbReference>
<name>R7UN31_CAPTE</name>
<dbReference type="GO" id="GO:0007155">
    <property type="term" value="P:cell adhesion"/>
    <property type="evidence" value="ECO:0007669"/>
    <property type="project" value="UniProtKB-KW"/>
</dbReference>
<dbReference type="SUPFAM" id="SSF49785">
    <property type="entry name" value="Galactose-binding domain-like"/>
    <property type="match status" value="1"/>
</dbReference>
<evidence type="ECO:0000256" key="1">
    <source>
        <dbReference type="ARBA" id="ARBA00004184"/>
    </source>
</evidence>
<dbReference type="InterPro" id="IPR000421">
    <property type="entry name" value="FA58C"/>
</dbReference>
<keyword evidence="4" id="KW-0130">Cell adhesion</keyword>
<evidence type="ECO:0000256" key="2">
    <source>
        <dbReference type="ARBA" id="ARBA00004613"/>
    </source>
</evidence>
<dbReference type="HOGENOM" id="CLU_659288_0_0_1"/>
<accession>R7UN31</accession>
<evidence type="ECO:0000313" key="11">
    <source>
        <dbReference type="Proteomes" id="UP000014760"/>
    </source>
</evidence>
<evidence type="ECO:0000259" key="8">
    <source>
        <dbReference type="PROSITE" id="PS50022"/>
    </source>
</evidence>
<comment type="subcellular location">
    <subcellularLocation>
        <location evidence="1">Endomembrane system</location>
        <topology evidence="1">Peripheral membrane protein</topology>
    </subcellularLocation>
    <subcellularLocation>
        <location evidence="2">Secreted</location>
    </subcellularLocation>
</comment>
<dbReference type="PANTHER" id="PTHR46806">
    <property type="entry name" value="F5/8 TYPE C DOMAIN-CONTAINING PROTEIN"/>
    <property type="match status" value="1"/>
</dbReference>
<feature type="compositionally biased region" description="Basic and acidic residues" evidence="7">
    <location>
        <begin position="106"/>
        <end position="119"/>
    </location>
</feature>
<reference evidence="11" key="1">
    <citation type="submission" date="2012-12" db="EMBL/GenBank/DDBJ databases">
        <authorList>
            <person name="Hellsten U."/>
            <person name="Grimwood J."/>
            <person name="Chapman J.A."/>
            <person name="Shapiro H."/>
            <person name="Aerts A."/>
            <person name="Otillar R.P."/>
            <person name="Terry A.Y."/>
            <person name="Boore J.L."/>
            <person name="Simakov O."/>
            <person name="Marletaz F."/>
            <person name="Cho S.-J."/>
            <person name="Edsinger-Gonzales E."/>
            <person name="Havlak P."/>
            <person name="Kuo D.-H."/>
            <person name="Larsson T."/>
            <person name="Lv J."/>
            <person name="Arendt D."/>
            <person name="Savage R."/>
            <person name="Osoegawa K."/>
            <person name="de Jong P."/>
            <person name="Lindberg D.R."/>
            <person name="Seaver E.C."/>
            <person name="Weisblat D.A."/>
            <person name="Putnam N.H."/>
            <person name="Grigoriev I.V."/>
            <person name="Rokhsar D.S."/>
        </authorList>
    </citation>
    <scope>NUCLEOTIDE SEQUENCE</scope>
    <source>
        <strain evidence="11">I ESC-2004</strain>
    </source>
</reference>
<dbReference type="InterPro" id="IPR050633">
    <property type="entry name" value="Neuropilin_MCO_CoagFactor"/>
</dbReference>
<proteinExistence type="predicted"/>
<keyword evidence="5" id="KW-0472">Membrane</keyword>
<dbReference type="OrthoDB" id="6155811at2759"/>
<gene>
    <name evidence="9" type="ORF">CAPTEDRAFT_207260</name>
</gene>
<dbReference type="AlphaFoldDB" id="R7UN31"/>
<organism evidence="9">
    <name type="scientific">Capitella teleta</name>
    <name type="common">Polychaete worm</name>
    <dbReference type="NCBI Taxonomy" id="283909"/>
    <lineage>
        <taxon>Eukaryota</taxon>
        <taxon>Metazoa</taxon>
        <taxon>Spiralia</taxon>
        <taxon>Lophotrochozoa</taxon>
        <taxon>Annelida</taxon>
        <taxon>Polychaeta</taxon>
        <taxon>Sedentaria</taxon>
        <taxon>Scolecida</taxon>
        <taxon>Capitellidae</taxon>
        <taxon>Capitella</taxon>
    </lineage>
</organism>
<dbReference type="GO" id="GO:0005886">
    <property type="term" value="C:plasma membrane"/>
    <property type="evidence" value="ECO:0007669"/>
    <property type="project" value="TreeGrafter"/>
</dbReference>
<feature type="domain" description="F5/8 type C" evidence="8">
    <location>
        <begin position="152"/>
        <end position="309"/>
    </location>
</feature>
<dbReference type="GO" id="GO:0038023">
    <property type="term" value="F:signaling receptor activity"/>
    <property type="evidence" value="ECO:0007669"/>
    <property type="project" value="TreeGrafter"/>
</dbReference>
<dbReference type="Proteomes" id="UP000014760">
    <property type="component" value="Unassembled WGS sequence"/>
</dbReference>
<dbReference type="GO" id="GO:0012505">
    <property type="term" value="C:endomembrane system"/>
    <property type="evidence" value="ECO:0007669"/>
    <property type="project" value="UniProtKB-SubCell"/>
</dbReference>
<reference evidence="10" key="3">
    <citation type="submission" date="2015-06" db="UniProtKB">
        <authorList>
            <consortium name="EnsemblMetazoa"/>
        </authorList>
    </citation>
    <scope>IDENTIFICATION</scope>
</reference>
<evidence type="ECO:0000256" key="3">
    <source>
        <dbReference type="ARBA" id="ARBA00022525"/>
    </source>
</evidence>
<reference evidence="9 11" key="2">
    <citation type="journal article" date="2013" name="Nature">
        <title>Insights into bilaterian evolution from three spiralian genomes.</title>
        <authorList>
            <person name="Simakov O."/>
            <person name="Marletaz F."/>
            <person name="Cho S.J."/>
            <person name="Edsinger-Gonzales E."/>
            <person name="Havlak P."/>
            <person name="Hellsten U."/>
            <person name="Kuo D.H."/>
            <person name="Larsson T."/>
            <person name="Lv J."/>
            <person name="Arendt D."/>
            <person name="Savage R."/>
            <person name="Osoegawa K."/>
            <person name="de Jong P."/>
            <person name="Grimwood J."/>
            <person name="Chapman J.A."/>
            <person name="Shapiro H."/>
            <person name="Aerts A."/>
            <person name="Otillar R.P."/>
            <person name="Terry A.Y."/>
            <person name="Boore J.L."/>
            <person name="Grigoriev I.V."/>
            <person name="Lindberg D.R."/>
            <person name="Seaver E.C."/>
            <person name="Weisblat D.A."/>
            <person name="Putnam N.H."/>
            <person name="Rokhsar D.S."/>
        </authorList>
    </citation>
    <scope>NUCLEOTIDE SEQUENCE</scope>
    <source>
        <strain evidence="9 11">I ESC-2004</strain>
    </source>
</reference>
<evidence type="ECO:0000256" key="7">
    <source>
        <dbReference type="SAM" id="MobiDB-lite"/>
    </source>
</evidence>
<evidence type="ECO:0000313" key="9">
    <source>
        <dbReference type="EMBL" id="ELU07949.1"/>
    </source>
</evidence>
<keyword evidence="3" id="KW-0964">Secreted</keyword>
<evidence type="ECO:0000256" key="5">
    <source>
        <dbReference type="ARBA" id="ARBA00023136"/>
    </source>
</evidence>
<feature type="region of interest" description="Disordered" evidence="7">
    <location>
        <begin position="99"/>
        <end position="119"/>
    </location>
</feature>
<evidence type="ECO:0000256" key="6">
    <source>
        <dbReference type="ARBA" id="ARBA00023157"/>
    </source>
</evidence>
<dbReference type="PANTHER" id="PTHR46806:SF5">
    <property type="entry name" value="F5_8 TYPE C DOMAIN-CONTAINING PROTEIN"/>
    <property type="match status" value="1"/>
</dbReference>
<evidence type="ECO:0000313" key="10">
    <source>
        <dbReference type="EnsemblMetazoa" id="CapteP207260"/>
    </source>
</evidence>
<dbReference type="InterPro" id="IPR008979">
    <property type="entry name" value="Galactose-bd-like_sf"/>
</dbReference>
<keyword evidence="6" id="KW-1015">Disulfide bond</keyword>
<protein>
    <recommendedName>
        <fullName evidence="8">F5/8 type C domain-containing protein</fullName>
    </recommendedName>
</protein>
<dbReference type="Gene3D" id="2.60.120.260">
    <property type="entry name" value="Galactose-binding domain-like"/>
    <property type="match status" value="1"/>
</dbReference>
<dbReference type="EnsemblMetazoa" id="CapteT207260">
    <property type="protein sequence ID" value="CapteP207260"/>
    <property type="gene ID" value="CapteG207260"/>
</dbReference>
<dbReference type="GO" id="GO:0005576">
    <property type="term" value="C:extracellular region"/>
    <property type="evidence" value="ECO:0007669"/>
    <property type="project" value="UniProtKB-SubCell"/>
</dbReference>
<keyword evidence="11" id="KW-1185">Reference proteome</keyword>